<keyword evidence="5" id="KW-0539">Nucleus</keyword>
<dbReference type="SUPFAM" id="SSF54171">
    <property type="entry name" value="DNA-binding domain"/>
    <property type="match status" value="1"/>
</dbReference>
<feature type="compositionally biased region" description="Gly residues" evidence="6">
    <location>
        <begin position="411"/>
        <end position="422"/>
    </location>
</feature>
<evidence type="ECO:0000256" key="6">
    <source>
        <dbReference type="SAM" id="MobiDB-lite"/>
    </source>
</evidence>
<keyword evidence="3" id="KW-0238">DNA-binding</keyword>
<dbReference type="GO" id="GO:0003700">
    <property type="term" value="F:DNA-binding transcription factor activity"/>
    <property type="evidence" value="ECO:0007669"/>
    <property type="project" value="InterPro"/>
</dbReference>
<dbReference type="GO" id="GO:0003677">
    <property type="term" value="F:DNA binding"/>
    <property type="evidence" value="ECO:0007669"/>
    <property type="project" value="UniProtKB-KW"/>
</dbReference>
<feature type="region of interest" description="Disordered" evidence="6">
    <location>
        <begin position="656"/>
        <end position="702"/>
    </location>
</feature>
<evidence type="ECO:0000256" key="1">
    <source>
        <dbReference type="ARBA" id="ARBA00004123"/>
    </source>
</evidence>
<organism evidence="8 9">
    <name type="scientific">Chlamydomonas eustigma</name>
    <dbReference type="NCBI Taxonomy" id="1157962"/>
    <lineage>
        <taxon>Eukaryota</taxon>
        <taxon>Viridiplantae</taxon>
        <taxon>Chlorophyta</taxon>
        <taxon>core chlorophytes</taxon>
        <taxon>Chlorophyceae</taxon>
        <taxon>CS clade</taxon>
        <taxon>Chlamydomonadales</taxon>
        <taxon>Chlamydomonadaceae</taxon>
        <taxon>Chlamydomonas</taxon>
    </lineage>
</organism>
<feature type="compositionally biased region" description="Basic and acidic residues" evidence="6">
    <location>
        <begin position="577"/>
        <end position="587"/>
    </location>
</feature>
<feature type="region of interest" description="Disordered" evidence="6">
    <location>
        <begin position="178"/>
        <end position="228"/>
    </location>
</feature>
<proteinExistence type="predicted"/>
<dbReference type="OrthoDB" id="550275at2759"/>
<evidence type="ECO:0000256" key="2">
    <source>
        <dbReference type="ARBA" id="ARBA00023015"/>
    </source>
</evidence>
<reference evidence="8 9" key="1">
    <citation type="submission" date="2017-08" db="EMBL/GenBank/DDBJ databases">
        <title>Acidophilic green algal genome provides insights into adaptation to an acidic environment.</title>
        <authorList>
            <person name="Hirooka S."/>
            <person name="Hirose Y."/>
            <person name="Kanesaki Y."/>
            <person name="Higuchi S."/>
            <person name="Fujiwara T."/>
            <person name="Onuma R."/>
            <person name="Era A."/>
            <person name="Ohbayashi R."/>
            <person name="Uzuka A."/>
            <person name="Nozaki H."/>
            <person name="Yoshikawa H."/>
            <person name="Miyagishima S.Y."/>
        </authorList>
    </citation>
    <scope>NUCLEOTIDE SEQUENCE [LARGE SCALE GENOMIC DNA]</scope>
    <source>
        <strain evidence="8 9">NIES-2499</strain>
    </source>
</reference>
<feature type="compositionally biased region" description="Low complexity" evidence="6">
    <location>
        <begin position="206"/>
        <end position="228"/>
    </location>
</feature>
<dbReference type="InterPro" id="IPR001471">
    <property type="entry name" value="AP2/ERF_dom"/>
</dbReference>
<dbReference type="Gene3D" id="3.30.730.10">
    <property type="entry name" value="AP2/ERF domain"/>
    <property type="match status" value="1"/>
</dbReference>
<dbReference type="PANTHER" id="PTHR31677">
    <property type="entry name" value="AP2 DOMAIN CLASS TRANSCRIPTION FACTOR"/>
    <property type="match status" value="1"/>
</dbReference>
<dbReference type="Proteomes" id="UP000232323">
    <property type="component" value="Unassembled WGS sequence"/>
</dbReference>
<accession>A0A250WRZ8</accession>
<dbReference type="GO" id="GO:0005634">
    <property type="term" value="C:nucleus"/>
    <property type="evidence" value="ECO:0007669"/>
    <property type="project" value="UniProtKB-SubCell"/>
</dbReference>
<gene>
    <name evidence="8" type="ORF">CEUSTIGMA_g921.t1</name>
</gene>
<feature type="domain" description="AP2/ERF" evidence="7">
    <location>
        <begin position="19"/>
        <end position="75"/>
    </location>
</feature>
<feature type="compositionally biased region" description="Polar residues" evidence="6">
    <location>
        <begin position="555"/>
        <end position="574"/>
    </location>
</feature>
<comment type="caution">
    <text evidence="8">The sequence shown here is derived from an EMBL/GenBank/DDBJ whole genome shotgun (WGS) entry which is preliminary data.</text>
</comment>
<name>A0A250WRZ8_9CHLO</name>
<comment type="subcellular location">
    <subcellularLocation>
        <location evidence="1">Nucleus</location>
    </subcellularLocation>
</comment>
<feature type="region of interest" description="Disordered" evidence="6">
    <location>
        <begin position="550"/>
        <end position="589"/>
    </location>
</feature>
<evidence type="ECO:0000256" key="5">
    <source>
        <dbReference type="ARBA" id="ARBA00023242"/>
    </source>
</evidence>
<dbReference type="CDD" id="cd00018">
    <property type="entry name" value="AP2"/>
    <property type="match status" value="1"/>
</dbReference>
<feature type="region of interest" description="Disordered" evidence="6">
    <location>
        <begin position="109"/>
        <end position="133"/>
    </location>
</feature>
<dbReference type="EMBL" id="BEGY01000003">
    <property type="protein sequence ID" value="GAX73469.1"/>
    <property type="molecule type" value="Genomic_DNA"/>
</dbReference>
<dbReference type="AlphaFoldDB" id="A0A250WRZ8"/>
<dbReference type="PANTHER" id="PTHR31677:SF196">
    <property type="entry name" value="ETHYLENE-RESPONSIVE TRANSCRIPTION FACTOR ERF109"/>
    <property type="match status" value="1"/>
</dbReference>
<dbReference type="InterPro" id="IPR036955">
    <property type="entry name" value="AP2/ERF_dom_sf"/>
</dbReference>
<evidence type="ECO:0000256" key="4">
    <source>
        <dbReference type="ARBA" id="ARBA00023163"/>
    </source>
</evidence>
<evidence type="ECO:0000259" key="7">
    <source>
        <dbReference type="PROSITE" id="PS51032"/>
    </source>
</evidence>
<protein>
    <recommendedName>
        <fullName evidence="7">AP2/ERF domain-containing protein</fullName>
    </recommendedName>
</protein>
<sequence length="702" mass="71101">MFTSPIAEDGSGSRDMTSRYRGVTYNKKSRKWQAVINTGGKHIHLGTFTIEEDAATAFDKAALIVRGSKAKINFELSLYTDAEGNVIQDKVVNDKLIEAQDPNRKIRAKPTKRNGIPITPGGSMGGGSGGNTPMSPAALVASLTASGMMGALMGNMGGAAGMMGMMAAAGAAQAAVAGGAAGGSGDNSSAGDDEDWEVQQQREMSRLASSLQQQQGGNAAGTGSAAGTQLSPNAALQSMLQQAFSVGGAAGGPGVGQGSGGVGSEAAMWTSVDQIEKALPEGAVLDSIIPHIETRVLGVLYSTPLNGMVNACLWRDGQLMGHMPSSNREEARKYIVSMMELASSFNRINAPSKAVSTQQQQHLMLQQQQQQQQQLLSLAGLGGLGGAEQAAAIAAAMAAASSRGTPPPQGGSNGVPGSGGGGPPSPNTAAAVAALGASFANGTMSAADGAALEEQMRILYGSLLSGTGTAAPGSTLAPEPPLNLDPSSAAAFQQQQQHNQTMELAAYQLAQAVQQELFQQLQQQQGSGGNGPDAQLQQYTEQELAAAAQQLMQASSELDQQQMPMKQESVTGSGEANGDRAEVKGDEGGTAAMVVVGRTEGGAEADSEAALALNQLRYGGTNEPPGPPIASATAEEAAQQAHAAAAEATQKVLSAEGGLAEEEKEEAAAVSAGGGRGIKRGVPEGPDGGITLEGQPGGNKKR</sequence>
<keyword evidence="9" id="KW-1185">Reference proteome</keyword>
<dbReference type="SMART" id="SM00380">
    <property type="entry name" value="AP2"/>
    <property type="match status" value="1"/>
</dbReference>
<evidence type="ECO:0000256" key="3">
    <source>
        <dbReference type="ARBA" id="ARBA00023125"/>
    </source>
</evidence>
<keyword evidence="4" id="KW-0804">Transcription</keyword>
<evidence type="ECO:0000313" key="9">
    <source>
        <dbReference type="Proteomes" id="UP000232323"/>
    </source>
</evidence>
<dbReference type="InterPro" id="IPR016177">
    <property type="entry name" value="DNA-bd_dom_sf"/>
</dbReference>
<keyword evidence="2" id="KW-0805">Transcription regulation</keyword>
<evidence type="ECO:0000313" key="8">
    <source>
        <dbReference type="EMBL" id="GAX73469.1"/>
    </source>
</evidence>
<dbReference type="PROSITE" id="PS51032">
    <property type="entry name" value="AP2_ERF"/>
    <property type="match status" value="1"/>
</dbReference>
<feature type="region of interest" description="Disordered" evidence="6">
    <location>
        <begin position="401"/>
        <end position="427"/>
    </location>
</feature>